<name>A0A8X6XH67_9ARAC</name>
<protein>
    <submittedName>
        <fullName evidence="1">Uncharacterized protein</fullName>
    </submittedName>
</protein>
<proteinExistence type="predicted"/>
<evidence type="ECO:0000313" key="1">
    <source>
        <dbReference type="EMBL" id="GFY51686.1"/>
    </source>
</evidence>
<organism evidence="1 2">
    <name type="scientific">Trichonephila inaurata madagascariensis</name>
    <dbReference type="NCBI Taxonomy" id="2747483"/>
    <lineage>
        <taxon>Eukaryota</taxon>
        <taxon>Metazoa</taxon>
        <taxon>Ecdysozoa</taxon>
        <taxon>Arthropoda</taxon>
        <taxon>Chelicerata</taxon>
        <taxon>Arachnida</taxon>
        <taxon>Araneae</taxon>
        <taxon>Araneomorphae</taxon>
        <taxon>Entelegynae</taxon>
        <taxon>Araneoidea</taxon>
        <taxon>Nephilidae</taxon>
        <taxon>Trichonephila</taxon>
        <taxon>Trichonephila inaurata</taxon>
    </lineage>
</organism>
<gene>
    <name evidence="1" type="ORF">TNIN_91981</name>
</gene>
<dbReference type="Proteomes" id="UP000886998">
    <property type="component" value="Unassembled WGS sequence"/>
</dbReference>
<dbReference type="OrthoDB" id="6262303at2759"/>
<sequence>MGLMESKKLWNNNFIFTNQVTHNQRKNIKEISVPKKQSEEMKNNSFKKAISFNDWLAQKHNFQRPTWSYGFDGGVLISYYDNGSITRPSFCNPNPWIS</sequence>
<keyword evidence="2" id="KW-1185">Reference proteome</keyword>
<evidence type="ECO:0000313" key="2">
    <source>
        <dbReference type="Proteomes" id="UP000886998"/>
    </source>
</evidence>
<dbReference type="EMBL" id="BMAV01008248">
    <property type="protein sequence ID" value="GFY51686.1"/>
    <property type="molecule type" value="Genomic_DNA"/>
</dbReference>
<accession>A0A8X6XH67</accession>
<reference evidence="1" key="1">
    <citation type="submission" date="2020-08" db="EMBL/GenBank/DDBJ databases">
        <title>Multicomponent nature underlies the extraordinary mechanical properties of spider dragline silk.</title>
        <authorList>
            <person name="Kono N."/>
            <person name="Nakamura H."/>
            <person name="Mori M."/>
            <person name="Yoshida Y."/>
            <person name="Ohtoshi R."/>
            <person name="Malay A.D."/>
            <person name="Moran D.A.P."/>
            <person name="Tomita M."/>
            <person name="Numata K."/>
            <person name="Arakawa K."/>
        </authorList>
    </citation>
    <scope>NUCLEOTIDE SEQUENCE</scope>
</reference>
<comment type="caution">
    <text evidence="1">The sequence shown here is derived from an EMBL/GenBank/DDBJ whole genome shotgun (WGS) entry which is preliminary data.</text>
</comment>
<dbReference type="AlphaFoldDB" id="A0A8X6XH67"/>